<dbReference type="VEuPathDB" id="FungiDB:I303_08564"/>
<feature type="signal peptide" evidence="1">
    <location>
        <begin position="1"/>
        <end position="17"/>
    </location>
</feature>
<name>A0A1A5ZTN6_9TREE</name>
<reference evidence="3" key="1">
    <citation type="submission" date="2013-07" db="EMBL/GenBank/DDBJ databases">
        <title>The Genome Sequence of Cryptococcus dejecticola CBS10117.</title>
        <authorList>
            <consortium name="The Broad Institute Genome Sequencing Platform"/>
            <person name="Cuomo C."/>
            <person name="Litvintseva A."/>
            <person name="Chen Y."/>
            <person name="Heitman J."/>
            <person name="Sun S."/>
            <person name="Springer D."/>
            <person name="Dromer F."/>
            <person name="Young S.K."/>
            <person name="Zeng Q."/>
            <person name="Gargeya S."/>
            <person name="Fitzgerald M."/>
            <person name="Abouelleil A."/>
            <person name="Alvarado L."/>
            <person name="Berlin A.M."/>
            <person name="Chapman S.B."/>
            <person name="Dewar J."/>
            <person name="Goldberg J."/>
            <person name="Griggs A."/>
            <person name="Gujja S."/>
            <person name="Hansen M."/>
            <person name="Howarth C."/>
            <person name="Imamovic A."/>
            <person name="Larimer J."/>
            <person name="McCowan C."/>
            <person name="Murphy C."/>
            <person name="Pearson M."/>
            <person name="Priest M."/>
            <person name="Roberts A."/>
            <person name="Saif S."/>
            <person name="Shea T."/>
            <person name="Sykes S."/>
            <person name="Wortman J."/>
            <person name="Nusbaum C."/>
            <person name="Birren B."/>
        </authorList>
    </citation>
    <scope>NUCLEOTIDE SEQUENCE [LARGE SCALE GENOMIC DNA]</scope>
    <source>
        <strain evidence="3">CBS 10117</strain>
    </source>
</reference>
<sequence length="298" mass="31530">MIVTALLISVLPLLAAASPVNNTLESRADCSCGYVLSKFNNVYFPKSLTVNFGTVTSLSALQSAGFEINTGWQMGTTAPDGGFAQGSSKNIGFKDGYLTLTVPGGQKKGQAITGAEISTTTAFGGGVFTMNAQLSSVPGTVQSIFSYTADYERYGDEQDIELLASSLLTPNPDNGTPPGIELTNYAPDNSGNNEATIVPFPNDPSKSFNDYTIGWVKGGTQYYYNGKAINSPKKYSSVNPSYIILNNWSSGDPSFSTGPPAQDSVLKVKSVTFYYQTQALTSYPAYPSGCTQAKACVV</sequence>
<accession>A0A1A5ZTN6</accession>
<reference evidence="4" key="2">
    <citation type="submission" date="2013-07" db="EMBL/GenBank/DDBJ databases">
        <authorList>
            <consortium name="The Broad Institute Genome Sequencing Platform"/>
            <person name="Cuomo C."/>
            <person name="Litvintseva A."/>
            <person name="Chen Y."/>
            <person name="Heitman J."/>
            <person name="Sun S."/>
            <person name="Springer D."/>
            <person name="Dromer F."/>
            <person name="Young S.K."/>
            <person name="Zeng Q."/>
            <person name="Gargeya S."/>
            <person name="Fitzgerald M."/>
            <person name="Abouelleil A."/>
            <person name="Alvarado L."/>
            <person name="Berlin A.M."/>
            <person name="Chapman S.B."/>
            <person name="Dewar J."/>
            <person name="Goldberg J."/>
            <person name="Griggs A."/>
            <person name="Gujja S."/>
            <person name="Hansen M."/>
            <person name="Howarth C."/>
            <person name="Imamovic A."/>
            <person name="Larimer J."/>
            <person name="McCowan C."/>
            <person name="Murphy C."/>
            <person name="Pearson M."/>
            <person name="Priest M."/>
            <person name="Roberts A."/>
            <person name="Saif S."/>
            <person name="Shea T."/>
            <person name="Sykes S."/>
            <person name="Wortman J."/>
            <person name="Nusbaum C."/>
            <person name="Birren B."/>
        </authorList>
    </citation>
    <scope>NUCLEOTIDE SEQUENCE</scope>
    <source>
        <strain evidence="4">CBS 10117</strain>
    </source>
</reference>
<dbReference type="KEGG" id="kdj:28972263"/>
<gene>
    <name evidence="3" type="ORF">I303_08564</name>
    <name evidence="4" type="ORF">I303_106794</name>
</gene>
<feature type="chain" id="PRO_5008341839" description="GH16 domain-containing protein" evidence="1">
    <location>
        <begin position="18"/>
        <end position="298"/>
    </location>
</feature>
<evidence type="ECO:0000256" key="1">
    <source>
        <dbReference type="SAM" id="SignalP"/>
    </source>
</evidence>
<dbReference type="EMBL" id="CP144537">
    <property type="protein sequence ID" value="WWC64186.1"/>
    <property type="molecule type" value="Genomic_DNA"/>
</dbReference>
<reference evidence="4" key="3">
    <citation type="submission" date="2024-02" db="EMBL/GenBank/DDBJ databases">
        <title>Comparative genomics of Cryptococcus and Kwoniella reveals pathogenesis evolution and contrasting modes of karyotype evolution via chromosome fusion or intercentromeric recombination.</title>
        <authorList>
            <person name="Coelho M.A."/>
            <person name="David-Palma M."/>
            <person name="Shea T."/>
            <person name="Bowers K."/>
            <person name="McGinley-Smith S."/>
            <person name="Mohammad A.W."/>
            <person name="Gnirke A."/>
            <person name="Yurkov A.M."/>
            <person name="Nowrousian M."/>
            <person name="Sun S."/>
            <person name="Cuomo C.A."/>
            <person name="Heitman J."/>
        </authorList>
    </citation>
    <scope>NUCLEOTIDE SEQUENCE</scope>
    <source>
        <strain evidence="4">CBS 10117</strain>
    </source>
</reference>
<dbReference type="PANTHER" id="PTHR38121">
    <property type="entry name" value="GH16 DOMAIN-CONTAINING PROTEIN"/>
    <property type="match status" value="1"/>
</dbReference>
<dbReference type="GeneID" id="28972263"/>
<dbReference type="AlphaFoldDB" id="A0A1A5ZTN6"/>
<dbReference type="Pfam" id="PF00722">
    <property type="entry name" value="Glyco_hydro_16"/>
    <property type="match status" value="1"/>
</dbReference>
<dbReference type="OrthoDB" id="2579977at2759"/>
<feature type="domain" description="GH16" evidence="2">
    <location>
        <begin position="37"/>
        <end position="279"/>
    </location>
</feature>
<dbReference type="PANTHER" id="PTHR38121:SF4">
    <property type="entry name" value="GH16 DOMAIN-CONTAINING PROTEIN-RELATED"/>
    <property type="match status" value="1"/>
</dbReference>
<dbReference type="Proteomes" id="UP000078595">
    <property type="component" value="Chromosome 8"/>
</dbReference>
<dbReference type="GO" id="GO:0004553">
    <property type="term" value="F:hydrolase activity, hydrolyzing O-glycosyl compounds"/>
    <property type="evidence" value="ECO:0007669"/>
    <property type="project" value="InterPro"/>
</dbReference>
<dbReference type="InterPro" id="IPR013320">
    <property type="entry name" value="ConA-like_dom_sf"/>
</dbReference>
<evidence type="ECO:0000313" key="4">
    <source>
        <dbReference type="EMBL" id="WWC64186.1"/>
    </source>
</evidence>
<dbReference type="CDD" id="cd00413">
    <property type="entry name" value="Glyco_hydrolase_16"/>
    <property type="match status" value="1"/>
</dbReference>
<dbReference type="GO" id="GO:0005975">
    <property type="term" value="P:carbohydrate metabolic process"/>
    <property type="evidence" value="ECO:0007669"/>
    <property type="project" value="InterPro"/>
</dbReference>
<dbReference type="SUPFAM" id="SSF49899">
    <property type="entry name" value="Concanavalin A-like lectins/glucanases"/>
    <property type="match status" value="1"/>
</dbReference>
<keyword evidence="5" id="KW-1185">Reference proteome</keyword>
<evidence type="ECO:0000313" key="5">
    <source>
        <dbReference type="Proteomes" id="UP000078595"/>
    </source>
</evidence>
<dbReference type="EMBL" id="KI894038">
    <property type="protein sequence ID" value="OBR81179.1"/>
    <property type="molecule type" value="Genomic_DNA"/>
</dbReference>
<proteinExistence type="predicted"/>
<dbReference type="Gene3D" id="2.60.120.200">
    <property type="match status" value="1"/>
</dbReference>
<evidence type="ECO:0000313" key="3">
    <source>
        <dbReference type="EMBL" id="OBR81179.1"/>
    </source>
</evidence>
<keyword evidence="1" id="KW-0732">Signal</keyword>
<organism evidence="3">
    <name type="scientific">Kwoniella dejecticola CBS 10117</name>
    <dbReference type="NCBI Taxonomy" id="1296121"/>
    <lineage>
        <taxon>Eukaryota</taxon>
        <taxon>Fungi</taxon>
        <taxon>Dikarya</taxon>
        <taxon>Basidiomycota</taxon>
        <taxon>Agaricomycotina</taxon>
        <taxon>Tremellomycetes</taxon>
        <taxon>Tremellales</taxon>
        <taxon>Cryptococcaceae</taxon>
        <taxon>Kwoniella</taxon>
    </lineage>
</organism>
<dbReference type="PROSITE" id="PS51762">
    <property type="entry name" value="GH16_2"/>
    <property type="match status" value="1"/>
</dbReference>
<evidence type="ECO:0000259" key="2">
    <source>
        <dbReference type="PROSITE" id="PS51762"/>
    </source>
</evidence>
<dbReference type="RefSeq" id="XP_018259021.1">
    <property type="nucleotide sequence ID" value="XM_018411820.1"/>
</dbReference>
<protein>
    <recommendedName>
        <fullName evidence="2">GH16 domain-containing protein</fullName>
    </recommendedName>
</protein>
<dbReference type="STRING" id="1296121.A0A1A5ZTN6"/>
<dbReference type="InterPro" id="IPR000757">
    <property type="entry name" value="Beta-glucanase-like"/>
</dbReference>